<dbReference type="PANTHER" id="PTHR30126:SF18">
    <property type="entry name" value="LYSR FAMILY TRANSCRIPTIONAL REGULATOR"/>
    <property type="match status" value="1"/>
</dbReference>
<comment type="similarity">
    <text evidence="1">Belongs to the LysR transcriptional regulatory family.</text>
</comment>
<dbReference type="PANTHER" id="PTHR30126">
    <property type="entry name" value="HTH-TYPE TRANSCRIPTIONAL REGULATOR"/>
    <property type="match status" value="1"/>
</dbReference>
<dbReference type="Gene3D" id="3.40.190.290">
    <property type="match status" value="1"/>
</dbReference>
<keyword evidence="3" id="KW-0238">DNA-binding</keyword>
<dbReference type="GO" id="GO:0003700">
    <property type="term" value="F:DNA-binding transcription factor activity"/>
    <property type="evidence" value="ECO:0007669"/>
    <property type="project" value="InterPro"/>
</dbReference>
<evidence type="ECO:0000259" key="5">
    <source>
        <dbReference type="PROSITE" id="PS50931"/>
    </source>
</evidence>
<dbReference type="InterPro" id="IPR000847">
    <property type="entry name" value="LysR_HTH_N"/>
</dbReference>
<evidence type="ECO:0000256" key="1">
    <source>
        <dbReference type="ARBA" id="ARBA00009437"/>
    </source>
</evidence>
<evidence type="ECO:0000313" key="7">
    <source>
        <dbReference type="Proteomes" id="UP000254465"/>
    </source>
</evidence>
<dbReference type="Proteomes" id="UP000254465">
    <property type="component" value="Unassembled WGS sequence"/>
</dbReference>
<dbReference type="EMBL" id="UGHK01000001">
    <property type="protein sequence ID" value="STO70822.1"/>
    <property type="molecule type" value="Genomic_DNA"/>
</dbReference>
<dbReference type="Pfam" id="PF03466">
    <property type="entry name" value="LysR_substrate"/>
    <property type="match status" value="1"/>
</dbReference>
<dbReference type="SUPFAM" id="SSF53850">
    <property type="entry name" value="Periplasmic binding protein-like II"/>
    <property type="match status" value="1"/>
</dbReference>
<evidence type="ECO:0000313" key="6">
    <source>
        <dbReference type="EMBL" id="STO70822.1"/>
    </source>
</evidence>
<dbReference type="RefSeq" id="WP_017805450.1">
    <property type="nucleotide sequence ID" value="NZ_PQVK01000312.1"/>
</dbReference>
<organism evidence="6 7">
    <name type="scientific">Avibacterium paragallinarum</name>
    <name type="common">Haemophilus gallinarum</name>
    <dbReference type="NCBI Taxonomy" id="728"/>
    <lineage>
        <taxon>Bacteria</taxon>
        <taxon>Pseudomonadati</taxon>
        <taxon>Pseudomonadota</taxon>
        <taxon>Gammaproteobacteria</taxon>
        <taxon>Pasteurellales</taxon>
        <taxon>Pasteurellaceae</taxon>
        <taxon>Avibacterium</taxon>
    </lineage>
</organism>
<dbReference type="SUPFAM" id="SSF46785">
    <property type="entry name" value="Winged helix' DNA-binding domain"/>
    <property type="match status" value="1"/>
</dbReference>
<accession>A0A377I7P5</accession>
<protein>
    <submittedName>
        <fullName evidence="6">LysR family transcriptional regulator</fullName>
    </submittedName>
</protein>
<keyword evidence="4" id="KW-0804">Transcription</keyword>
<gene>
    <name evidence="6" type="primary">metR_1</name>
    <name evidence="6" type="ORF">NCTC11296_00737</name>
</gene>
<evidence type="ECO:0000256" key="2">
    <source>
        <dbReference type="ARBA" id="ARBA00023015"/>
    </source>
</evidence>
<dbReference type="InterPro" id="IPR036388">
    <property type="entry name" value="WH-like_DNA-bd_sf"/>
</dbReference>
<dbReference type="PROSITE" id="PS50931">
    <property type="entry name" value="HTH_LYSR"/>
    <property type="match status" value="1"/>
</dbReference>
<dbReference type="Pfam" id="PF00126">
    <property type="entry name" value="HTH_1"/>
    <property type="match status" value="1"/>
</dbReference>
<dbReference type="AlphaFoldDB" id="A0A377I7P5"/>
<reference evidence="6 7" key="1">
    <citation type="submission" date="2018-06" db="EMBL/GenBank/DDBJ databases">
        <authorList>
            <consortium name="Pathogen Informatics"/>
            <person name="Doyle S."/>
        </authorList>
    </citation>
    <scope>NUCLEOTIDE SEQUENCE [LARGE SCALE GENOMIC DNA]</scope>
    <source>
        <strain evidence="6 7">NCTC11296</strain>
    </source>
</reference>
<dbReference type="GO" id="GO:0000976">
    <property type="term" value="F:transcription cis-regulatory region binding"/>
    <property type="evidence" value="ECO:0007669"/>
    <property type="project" value="TreeGrafter"/>
</dbReference>
<evidence type="ECO:0000256" key="3">
    <source>
        <dbReference type="ARBA" id="ARBA00023125"/>
    </source>
</evidence>
<sequence length="303" mass="33914">MAIGLSSDTIRILQVIAKTGSFSEAAKVLHRVPSAIGYTAKKMEDDLGIKLFSRTNGHIQLTPAARYILEKGDWILQGLNELQCNATQIDNGIEKQFTIALNYIVNPDPIPKLLSSLSEKFPATEFSIRTEVYNGAWEALYENRANIVIGAPQNPPFNQGNISTEYLGDIEWIFLVSPYHPLAKENSILQASQLRHYPAIVVHDSSIALQQKKTWALKGQKVFYVADLEMVLSMIAEGVGIGFLPARIAIPALTSGKVITKVIAEHKQPVRVYYAWQNQQQSQILNYLLTILCTDKYRSQWLN</sequence>
<keyword evidence="2" id="KW-0805">Transcription regulation</keyword>
<proteinExistence type="inferred from homology"/>
<evidence type="ECO:0000256" key="4">
    <source>
        <dbReference type="ARBA" id="ARBA00023163"/>
    </source>
</evidence>
<dbReference type="InterPro" id="IPR036390">
    <property type="entry name" value="WH_DNA-bd_sf"/>
</dbReference>
<name>A0A377I7P5_AVIPA</name>
<dbReference type="Gene3D" id="1.10.10.10">
    <property type="entry name" value="Winged helix-like DNA-binding domain superfamily/Winged helix DNA-binding domain"/>
    <property type="match status" value="1"/>
</dbReference>
<dbReference type="InterPro" id="IPR005119">
    <property type="entry name" value="LysR_subst-bd"/>
</dbReference>
<feature type="domain" description="HTH lysR-type" evidence="5">
    <location>
        <begin position="5"/>
        <end position="62"/>
    </location>
</feature>